<dbReference type="GO" id="GO:0016746">
    <property type="term" value="F:acyltransferase activity"/>
    <property type="evidence" value="ECO:0007669"/>
    <property type="project" value="UniProtKB-KW"/>
</dbReference>
<sequence>MDDLIRDLGYTALGTRLKRIGDILQTQTQVILNAQCPDAPPSSHHAILMALLRHGPLSIGSLALALRQSQPGVSRMTSKLLALGLVEKQPDPQDQRISRMALTDAGQTMAEGLNAGAWQQVNRAVADAVSEGEGDLLTRLARLEDALEALPLSQRPKIAAPQETAAHPLDAPVWQALVSRLDRLALGGRLARRFDPQVSPFAASLDDTSEALAALAALVSSHHPEDRIFLMQARPCTVPAGLETELTAEGVQMVKTRPAEGLPPCENEILPLSAADAPEMLALAELTKPGPFRLRTPEMGRFWGVRIDGRLAAMAGQRLSLPGFTEISGVCTHPDFRGRGLAASLSDFVAQRILERGDTPFLHAWADNDGAIRLYRRLGFDLRASMHVAVLRRAQGPQLSATGSVSGP</sequence>
<evidence type="ECO:0000313" key="3">
    <source>
        <dbReference type="EMBL" id="MFD1696429.1"/>
    </source>
</evidence>
<dbReference type="PANTHER" id="PTHR33164:SF43">
    <property type="entry name" value="HTH-TYPE TRANSCRIPTIONAL REPRESSOR YETL"/>
    <property type="match status" value="1"/>
</dbReference>
<name>A0ABW4JWA8_9HYPH</name>
<feature type="domain" description="HTH marR-type" evidence="1">
    <location>
        <begin position="10"/>
        <end position="152"/>
    </location>
</feature>
<dbReference type="PROSITE" id="PS50995">
    <property type="entry name" value="HTH_MARR_2"/>
    <property type="match status" value="1"/>
</dbReference>
<dbReference type="InterPro" id="IPR000835">
    <property type="entry name" value="HTH_MarR-typ"/>
</dbReference>
<dbReference type="PANTHER" id="PTHR33164">
    <property type="entry name" value="TRANSCRIPTIONAL REGULATOR, MARR FAMILY"/>
    <property type="match status" value="1"/>
</dbReference>
<dbReference type="PROSITE" id="PS51186">
    <property type="entry name" value="GNAT"/>
    <property type="match status" value="1"/>
</dbReference>
<dbReference type="Gene3D" id="1.10.10.10">
    <property type="entry name" value="Winged helix-like DNA-binding domain superfamily/Winged helix DNA-binding domain"/>
    <property type="match status" value="1"/>
</dbReference>
<dbReference type="InterPro" id="IPR013653">
    <property type="entry name" value="GCN5-like_dom"/>
</dbReference>
<protein>
    <submittedName>
        <fullName evidence="3">GNAT family N-acetyltransferase</fullName>
        <ecNumber evidence="3">2.3.1.-</ecNumber>
    </submittedName>
</protein>
<dbReference type="SUPFAM" id="SSF46785">
    <property type="entry name" value="Winged helix' DNA-binding domain"/>
    <property type="match status" value="1"/>
</dbReference>
<organism evidence="3 4">
    <name type="scientific">Roseibium aestuarii</name>
    <dbReference type="NCBI Taxonomy" id="2600299"/>
    <lineage>
        <taxon>Bacteria</taxon>
        <taxon>Pseudomonadati</taxon>
        <taxon>Pseudomonadota</taxon>
        <taxon>Alphaproteobacteria</taxon>
        <taxon>Hyphomicrobiales</taxon>
        <taxon>Stappiaceae</taxon>
        <taxon>Roseibium</taxon>
    </lineage>
</organism>
<gene>
    <name evidence="3" type="ORF">ACFSC7_12945</name>
</gene>
<feature type="domain" description="N-acetyltransferase" evidence="2">
    <location>
        <begin position="267"/>
        <end position="402"/>
    </location>
</feature>
<dbReference type="SMART" id="SM00347">
    <property type="entry name" value="HTH_MARR"/>
    <property type="match status" value="1"/>
</dbReference>
<dbReference type="CDD" id="cd04301">
    <property type="entry name" value="NAT_SF"/>
    <property type="match status" value="1"/>
</dbReference>
<dbReference type="InterPro" id="IPR039422">
    <property type="entry name" value="MarR/SlyA-like"/>
</dbReference>
<keyword evidence="3" id="KW-0012">Acyltransferase</keyword>
<keyword evidence="3" id="KW-0808">Transferase</keyword>
<evidence type="ECO:0000313" key="4">
    <source>
        <dbReference type="Proteomes" id="UP001597327"/>
    </source>
</evidence>
<dbReference type="EMBL" id="JBHUFA010000004">
    <property type="protein sequence ID" value="MFD1696429.1"/>
    <property type="molecule type" value="Genomic_DNA"/>
</dbReference>
<dbReference type="InterPro" id="IPR036388">
    <property type="entry name" value="WH-like_DNA-bd_sf"/>
</dbReference>
<dbReference type="SUPFAM" id="SSF55729">
    <property type="entry name" value="Acyl-CoA N-acyltransferases (Nat)"/>
    <property type="match status" value="1"/>
</dbReference>
<accession>A0ABW4JWA8</accession>
<keyword evidence="4" id="KW-1185">Reference proteome</keyword>
<dbReference type="Gene3D" id="3.40.630.30">
    <property type="match status" value="1"/>
</dbReference>
<dbReference type="InterPro" id="IPR016181">
    <property type="entry name" value="Acyl_CoA_acyltransferase"/>
</dbReference>
<comment type="caution">
    <text evidence="3">The sequence shown here is derived from an EMBL/GenBank/DDBJ whole genome shotgun (WGS) entry which is preliminary data.</text>
</comment>
<proteinExistence type="predicted"/>
<dbReference type="EC" id="2.3.1.-" evidence="3"/>
<evidence type="ECO:0000259" key="2">
    <source>
        <dbReference type="PROSITE" id="PS51186"/>
    </source>
</evidence>
<dbReference type="Pfam" id="PF12802">
    <property type="entry name" value="MarR_2"/>
    <property type="match status" value="1"/>
</dbReference>
<evidence type="ECO:0000259" key="1">
    <source>
        <dbReference type="PROSITE" id="PS50995"/>
    </source>
</evidence>
<reference evidence="4" key="1">
    <citation type="journal article" date="2019" name="Int. J. Syst. Evol. Microbiol.">
        <title>The Global Catalogue of Microorganisms (GCM) 10K type strain sequencing project: providing services to taxonomists for standard genome sequencing and annotation.</title>
        <authorList>
            <consortium name="The Broad Institute Genomics Platform"/>
            <consortium name="The Broad Institute Genome Sequencing Center for Infectious Disease"/>
            <person name="Wu L."/>
            <person name="Ma J."/>
        </authorList>
    </citation>
    <scope>NUCLEOTIDE SEQUENCE [LARGE SCALE GENOMIC DNA]</scope>
    <source>
        <strain evidence="4">JCM 3369</strain>
    </source>
</reference>
<dbReference type="InterPro" id="IPR036390">
    <property type="entry name" value="WH_DNA-bd_sf"/>
</dbReference>
<dbReference type="Pfam" id="PF08445">
    <property type="entry name" value="FR47"/>
    <property type="match status" value="1"/>
</dbReference>
<dbReference type="Proteomes" id="UP001597327">
    <property type="component" value="Unassembled WGS sequence"/>
</dbReference>
<dbReference type="RefSeq" id="WP_149892695.1">
    <property type="nucleotide sequence ID" value="NZ_JBHUFA010000004.1"/>
</dbReference>
<dbReference type="InterPro" id="IPR000182">
    <property type="entry name" value="GNAT_dom"/>
</dbReference>